<comment type="caution">
    <text evidence="3">The sequence shown here is derived from an EMBL/GenBank/DDBJ whole genome shotgun (WGS) entry which is preliminary data.</text>
</comment>
<dbReference type="Proteomes" id="UP000280935">
    <property type="component" value="Unassembled WGS sequence"/>
</dbReference>
<dbReference type="PANTHER" id="PTHR46118:SF4">
    <property type="entry name" value="PROTEIN ABHD11"/>
    <property type="match status" value="1"/>
</dbReference>
<keyword evidence="1 3" id="KW-0378">Hydrolase</keyword>
<reference evidence="3 4" key="1">
    <citation type="submission" date="2018-11" db="EMBL/GenBank/DDBJ databases">
        <title>Genomes From Bacteria Associated with the Canine Oral Cavity: a Test Case for Automated Genome-Based Taxonomic Assignment.</title>
        <authorList>
            <person name="Coil D.A."/>
            <person name="Jospin G."/>
            <person name="Darling A.E."/>
            <person name="Wallis C."/>
            <person name="Davis I.J."/>
            <person name="Harris S."/>
            <person name="Eisen J.A."/>
            <person name="Holcombe L.J."/>
            <person name="O'Flynn C."/>
        </authorList>
    </citation>
    <scope>NUCLEOTIDE SEQUENCE [LARGE SCALE GENOMIC DNA]</scope>
    <source>
        <strain evidence="3 4">OH2822_COT-296</strain>
    </source>
</reference>
<dbReference type="SUPFAM" id="SSF53474">
    <property type="entry name" value="alpha/beta-Hydrolases"/>
    <property type="match status" value="1"/>
</dbReference>
<name>A0A3P1X1G3_9ACTN</name>
<dbReference type="Pfam" id="PF12697">
    <property type="entry name" value="Abhydrolase_6"/>
    <property type="match status" value="1"/>
</dbReference>
<dbReference type="EMBL" id="RQYT01000005">
    <property type="protein sequence ID" value="RRD50573.1"/>
    <property type="molecule type" value="Genomic_DNA"/>
</dbReference>
<proteinExistence type="predicted"/>
<dbReference type="Gene3D" id="3.40.50.1820">
    <property type="entry name" value="alpha/beta hydrolase"/>
    <property type="match status" value="1"/>
</dbReference>
<protein>
    <submittedName>
        <fullName evidence="3">Alpha/beta fold hydrolase</fullName>
    </submittedName>
</protein>
<dbReference type="OrthoDB" id="63519at2"/>
<accession>A0A3P1X1G3</accession>
<sequence length="255" mass="27755">MIHSTTVGSGPIQVVFLHGLFGQGKNFTRIASALSDLATCHLLDLPNHGSSSWTIDFSLDGQTYHIASWIADTFTEPVAVIGHSLGGKLGMRLALRHPEAVQRLLVSDISPARSEGPASFAPLVAAMRGLDLDDLPSRTTASERLSPHIPDPGVRGFLLQNLRKLGNGWTWAANLDLLGDSLSSIAGWPPTEAVYEGPVWWVSGGRSPYVQPEHHAPMKALFPRVVHVRLKRAGHWIHADEPDAFISICREFLTN</sequence>
<feature type="domain" description="AB hydrolase-1" evidence="2">
    <location>
        <begin position="14"/>
        <end position="246"/>
    </location>
</feature>
<dbReference type="AlphaFoldDB" id="A0A3P1X1G3"/>
<evidence type="ECO:0000313" key="4">
    <source>
        <dbReference type="Proteomes" id="UP000280935"/>
    </source>
</evidence>
<dbReference type="PANTHER" id="PTHR46118">
    <property type="entry name" value="PROTEIN ABHD11"/>
    <property type="match status" value="1"/>
</dbReference>
<dbReference type="InterPro" id="IPR000073">
    <property type="entry name" value="AB_hydrolase_1"/>
</dbReference>
<evidence type="ECO:0000313" key="3">
    <source>
        <dbReference type="EMBL" id="RRD50573.1"/>
    </source>
</evidence>
<dbReference type="GO" id="GO:0052689">
    <property type="term" value="F:carboxylic ester hydrolase activity"/>
    <property type="evidence" value="ECO:0007669"/>
    <property type="project" value="TreeGrafter"/>
</dbReference>
<dbReference type="RefSeq" id="WP_125227178.1">
    <property type="nucleotide sequence ID" value="NZ_RQYT01000005.1"/>
</dbReference>
<gene>
    <name evidence="3" type="ORF">EII35_04040</name>
</gene>
<organism evidence="3 4">
    <name type="scientific">Arachnia propionica</name>
    <dbReference type="NCBI Taxonomy" id="1750"/>
    <lineage>
        <taxon>Bacteria</taxon>
        <taxon>Bacillati</taxon>
        <taxon>Actinomycetota</taxon>
        <taxon>Actinomycetes</taxon>
        <taxon>Propionibacteriales</taxon>
        <taxon>Propionibacteriaceae</taxon>
        <taxon>Arachnia</taxon>
    </lineage>
</organism>
<evidence type="ECO:0000256" key="1">
    <source>
        <dbReference type="ARBA" id="ARBA00022801"/>
    </source>
</evidence>
<evidence type="ECO:0000259" key="2">
    <source>
        <dbReference type="Pfam" id="PF12697"/>
    </source>
</evidence>
<dbReference type="InterPro" id="IPR029058">
    <property type="entry name" value="AB_hydrolase_fold"/>
</dbReference>